<evidence type="ECO:0000313" key="2">
    <source>
        <dbReference type="Proteomes" id="UP001175226"/>
    </source>
</evidence>
<dbReference type="Proteomes" id="UP001175226">
    <property type="component" value="Unassembled WGS sequence"/>
</dbReference>
<organism evidence="1 2">
    <name type="scientific">Armillaria borealis</name>
    <dbReference type="NCBI Taxonomy" id="47425"/>
    <lineage>
        <taxon>Eukaryota</taxon>
        <taxon>Fungi</taxon>
        <taxon>Dikarya</taxon>
        <taxon>Basidiomycota</taxon>
        <taxon>Agaricomycotina</taxon>
        <taxon>Agaricomycetes</taxon>
        <taxon>Agaricomycetidae</taxon>
        <taxon>Agaricales</taxon>
        <taxon>Marasmiineae</taxon>
        <taxon>Physalacriaceae</taxon>
        <taxon>Armillaria</taxon>
    </lineage>
</organism>
<reference evidence="1" key="1">
    <citation type="submission" date="2023-06" db="EMBL/GenBank/DDBJ databases">
        <authorList>
            <consortium name="Lawrence Berkeley National Laboratory"/>
            <person name="Ahrendt S."/>
            <person name="Sahu N."/>
            <person name="Indic B."/>
            <person name="Wong-Bajracharya J."/>
            <person name="Merenyi Z."/>
            <person name="Ke H.-M."/>
            <person name="Monk M."/>
            <person name="Kocsube S."/>
            <person name="Drula E."/>
            <person name="Lipzen A."/>
            <person name="Balint B."/>
            <person name="Henrissat B."/>
            <person name="Andreopoulos B."/>
            <person name="Martin F.M."/>
            <person name="Harder C.B."/>
            <person name="Rigling D."/>
            <person name="Ford K.L."/>
            <person name="Foster G.D."/>
            <person name="Pangilinan J."/>
            <person name="Papanicolaou A."/>
            <person name="Barry K."/>
            <person name="LaButti K."/>
            <person name="Viragh M."/>
            <person name="Koriabine M."/>
            <person name="Yan M."/>
            <person name="Riley R."/>
            <person name="Champramary S."/>
            <person name="Plett K.L."/>
            <person name="Tsai I.J."/>
            <person name="Slot J."/>
            <person name="Sipos G."/>
            <person name="Plett J."/>
            <person name="Nagy L.G."/>
            <person name="Grigoriev I.V."/>
        </authorList>
    </citation>
    <scope>NUCLEOTIDE SEQUENCE</scope>
    <source>
        <strain evidence="1">FPL87.14</strain>
    </source>
</reference>
<gene>
    <name evidence="1" type="ORF">EV421DRAFT_1743709</name>
</gene>
<evidence type="ECO:0000313" key="1">
    <source>
        <dbReference type="EMBL" id="KAK0430791.1"/>
    </source>
</evidence>
<sequence length="101" mass="11864">MSSSNEYCLFTTPEPYKLAPTPKDLTAEEYRALTVEWAAAEGRYDEVVIKHEGWKATKAKEARAEKLRLKEEAHAAKLEALRQQELEKERLWLEEEEKEWL</sequence>
<dbReference type="AlphaFoldDB" id="A0AA39IUN0"/>
<name>A0AA39IUN0_9AGAR</name>
<accession>A0AA39IUN0</accession>
<keyword evidence="2" id="KW-1185">Reference proteome</keyword>
<comment type="caution">
    <text evidence="1">The sequence shown here is derived from an EMBL/GenBank/DDBJ whole genome shotgun (WGS) entry which is preliminary data.</text>
</comment>
<dbReference type="EMBL" id="JAUEPT010000133">
    <property type="protein sequence ID" value="KAK0430791.1"/>
    <property type="molecule type" value="Genomic_DNA"/>
</dbReference>
<protein>
    <submittedName>
        <fullName evidence="1">Uncharacterized protein</fullName>
    </submittedName>
</protein>
<proteinExistence type="predicted"/>